<organism evidence="1 2">
    <name type="scientific">Acidithiobacillus ferrivorans</name>
    <dbReference type="NCBI Taxonomy" id="160808"/>
    <lineage>
        <taxon>Bacteria</taxon>
        <taxon>Pseudomonadati</taxon>
        <taxon>Pseudomonadota</taxon>
        <taxon>Acidithiobacillia</taxon>
        <taxon>Acidithiobacillales</taxon>
        <taxon>Acidithiobacillaceae</taxon>
        <taxon>Acidithiobacillus</taxon>
    </lineage>
</organism>
<dbReference type="RefSeq" id="WP_065413455.1">
    <property type="nucleotide sequence ID" value="NZ_MASQ01000091.1"/>
</dbReference>
<gene>
    <name evidence="1" type="ORF">BBC27_12105</name>
</gene>
<dbReference type="Proteomes" id="UP000093129">
    <property type="component" value="Unassembled WGS sequence"/>
</dbReference>
<evidence type="ECO:0000313" key="2">
    <source>
        <dbReference type="Proteomes" id="UP000093129"/>
    </source>
</evidence>
<reference evidence="1 2" key="1">
    <citation type="submission" date="2016-07" db="EMBL/GenBank/DDBJ databases">
        <title>Draft genome of a psychrotolerant acidophile Acidithiobacillus ferrivorans strain YL15.</title>
        <authorList>
            <person name="Peng T."/>
            <person name="Ma L."/>
            <person name="Nan M."/>
            <person name="An N."/>
            <person name="Wang M."/>
            <person name="Qiu G."/>
            <person name="Zeng W."/>
        </authorList>
    </citation>
    <scope>NUCLEOTIDE SEQUENCE [LARGE SCALE GENOMIC DNA]</scope>
    <source>
        <strain evidence="1 2">YL15</strain>
    </source>
</reference>
<evidence type="ECO:0000313" key="1">
    <source>
        <dbReference type="EMBL" id="OCB02659.1"/>
    </source>
</evidence>
<comment type="caution">
    <text evidence="1">The sequence shown here is derived from an EMBL/GenBank/DDBJ whole genome shotgun (WGS) entry which is preliminary data.</text>
</comment>
<protein>
    <submittedName>
        <fullName evidence="1">Uncharacterized protein</fullName>
    </submittedName>
</protein>
<dbReference type="AlphaFoldDB" id="A0A1B9BY66"/>
<accession>A0A1B9BY66</accession>
<sequence>MQKQLTREEMASYGQHRILFLSLSTEQLRKVYANTDKYADKIAATHKVVVACNASTTCRVTACTATPWC</sequence>
<name>A0A1B9BY66_9PROT</name>
<dbReference type="EMBL" id="MASQ01000091">
    <property type="protein sequence ID" value="OCB02659.1"/>
    <property type="molecule type" value="Genomic_DNA"/>
</dbReference>
<proteinExistence type="predicted"/>